<reference evidence="2" key="1">
    <citation type="submission" date="2025-08" db="UniProtKB">
        <authorList>
            <consortium name="RefSeq"/>
        </authorList>
    </citation>
    <scope>IDENTIFICATION</scope>
</reference>
<proteinExistence type="predicted"/>
<evidence type="ECO:0000313" key="1">
    <source>
        <dbReference type="Proteomes" id="UP000515204"/>
    </source>
</evidence>
<accession>A0A6P3Y918</accession>
<dbReference type="Proteomes" id="UP000515204">
    <property type="component" value="Unplaced"/>
</dbReference>
<evidence type="ECO:0000313" key="2">
    <source>
        <dbReference type="RefSeq" id="XP_014487561.1"/>
    </source>
</evidence>
<organism evidence="1 2">
    <name type="scientific">Dinoponera quadriceps</name>
    <name type="common">South American ant</name>
    <dbReference type="NCBI Taxonomy" id="609295"/>
    <lineage>
        <taxon>Eukaryota</taxon>
        <taxon>Metazoa</taxon>
        <taxon>Ecdysozoa</taxon>
        <taxon>Arthropoda</taxon>
        <taxon>Hexapoda</taxon>
        <taxon>Insecta</taxon>
        <taxon>Pterygota</taxon>
        <taxon>Neoptera</taxon>
        <taxon>Endopterygota</taxon>
        <taxon>Hymenoptera</taxon>
        <taxon>Apocrita</taxon>
        <taxon>Aculeata</taxon>
        <taxon>Formicoidea</taxon>
        <taxon>Formicidae</taxon>
        <taxon>Ponerinae</taxon>
        <taxon>Ponerini</taxon>
        <taxon>Dinoponera</taxon>
    </lineage>
</organism>
<sequence length="182" mass="21176">MNDTKTKLAHVLQLLNEVLMDLNNVLKFCSDIKSKKWESRQWFVRPINSTRIEKGLFSTAFQEMKEDPDLFFQYSRMDLETFTYLKHLLEKSLRKRKRVDVISVEERLILTIRYLASGDEIISLAIQHRIGESTARQIVYNTCSAIYNTLFPIYLRLPVQQVSGHDASAQGYRLELGGRVSS</sequence>
<dbReference type="RefSeq" id="XP_014487561.1">
    <property type="nucleotide sequence ID" value="XM_014632075.1"/>
</dbReference>
<dbReference type="AlphaFoldDB" id="A0A6P3Y918"/>
<protein>
    <submittedName>
        <fullName evidence="2">Uncharacterized protein LOC106751234</fullName>
    </submittedName>
</protein>
<keyword evidence="1" id="KW-1185">Reference proteome</keyword>
<dbReference type="OrthoDB" id="6741510at2759"/>
<dbReference type="KEGG" id="dqu:106751234"/>
<name>A0A6P3Y918_DINQU</name>
<gene>
    <name evidence="2" type="primary">LOC106751234</name>
</gene>
<dbReference type="GeneID" id="106751234"/>